<evidence type="ECO:0000313" key="1">
    <source>
        <dbReference type="EMBL" id="AEK43629.1"/>
    </source>
</evidence>
<gene>
    <name evidence="1" type="ordered locus">RAM_25755</name>
</gene>
<name>A0A9R0UA76_AMYMS</name>
<dbReference type="EMBL" id="CP002896">
    <property type="protein sequence ID" value="AEK43629.1"/>
    <property type="molecule type" value="Genomic_DNA"/>
</dbReference>
<dbReference type="AlphaFoldDB" id="A0A9R0UA76"/>
<sequence length="89" mass="9368">MLVDLAVAVADGATTISEIAVLVDQSGLFEAVASDSTCWRLLDQLNETRLAAVVAARARARDVVWRGTPIPAGQGSRRLGSPAGSCRCW</sequence>
<evidence type="ECO:0000313" key="2">
    <source>
        <dbReference type="Proteomes" id="UP000006138"/>
    </source>
</evidence>
<dbReference type="KEGG" id="amn:RAM_25755"/>
<dbReference type="Proteomes" id="UP000006138">
    <property type="component" value="Chromosome"/>
</dbReference>
<accession>A0A9R0UA76</accession>
<protein>
    <submittedName>
        <fullName evidence="1">Transposase IS4 family protein</fullName>
    </submittedName>
</protein>
<proteinExistence type="predicted"/>
<organism evidence="1 2">
    <name type="scientific">Amycolatopsis mediterranei (strain S699)</name>
    <name type="common">Nocardia mediterranei</name>
    <dbReference type="NCBI Taxonomy" id="713604"/>
    <lineage>
        <taxon>Bacteria</taxon>
        <taxon>Bacillati</taxon>
        <taxon>Actinomycetota</taxon>
        <taxon>Actinomycetes</taxon>
        <taxon>Pseudonocardiales</taxon>
        <taxon>Pseudonocardiaceae</taxon>
        <taxon>Amycolatopsis</taxon>
    </lineage>
</organism>
<keyword evidence="2" id="KW-1185">Reference proteome</keyword>
<reference evidence="1 2" key="1">
    <citation type="journal article" date="2011" name="J. Bacteriol.">
        <title>Whole genome sequence of the rifamycin B-producing strain Amycolatopsis mediterranei S699.</title>
        <authorList>
            <person name="Verma M."/>
            <person name="Kaur J."/>
            <person name="Kumar M."/>
            <person name="Kumari K."/>
            <person name="Saxena A."/>
            <person name="Anand S."/>
            <person name="Nigam A."/>
            <person name="Ravi V."/>
            <person name="Raghuvanshi S."/>
            <person name="Khurana P."/>
            <person name="Tyagi A.K."/>
            <person name="Khurana J.P."/>
            <person name="Lal R."/>
        </authorList>
    </citation>
    <scope>NUCLEOTIDE SEQUENCE [LARGE SCALE GENOMIC DNA]</scope>
    <source>
        <strain evidence="1 2">S699</strain>
    </source>
</reference>